<protein>
    <submittedName>
        <fullName evidence="2">Uncharacterized protein</fullName>
    </submittedName>
</protein>
<accession>A0AA95NAI3</accession>
<gene>
    <name evidence="2" type="ORF">PFX98_14390</name>
</gene>
<organism evidence="2 3">
    <name type="scientific">Paucibacter sediminis</name>
    <dbReference type="NCBI Taxonomy" id="3019553"/>
    <lineage>
        <taxon>Bacteria</taxon>
        <taxon>Pseudomonadati</taxon>
        <taxon>Pseudomonadota</taxon>
        <taxon>Betaproteobacteria</taxon>
        <taxon>Burkholderiales</taxon>
        <taxon>Sphaerotilaceae</taxon>
        <taxon>Roseateles</taxon>
    </lineage>
</organism>
<dbReference type="Gene3D" id="2.60.120.200">
    <property type="match status" value="1"/>
</dbReference>
<feature type="region of interest" description="Disordered" evidence="1">
    <location>
        <begin position="39"/>
        <end position="82"/>
    </location>
</feature>
<dbReference type="RefSeq" id="WP_285231192.1">
    <property type="nucleotide sequence ID" value="NZ_CP116346.1"/>
</dbReference>
<evidence type="ECO:0000256" key="1">
    <source>
        <dbReference type="SAM" id="MobiDB-lite"/>
    </source>
</evidence>
<dbReference type="EMBL" id="CP116346">
    <property type="protein sequence ID" value="WIT10123.1"/>
    <property type="molecule type" value="Genomic_DNA"/>
</dbReference>
<feature type="region of interest" description="Disordered" evidence="1">
    <location>
        <begin position="1"/>
        <end position="21"/>
    </location>
</feature>
<name>A0AA95NAI3_9BURK</name>
<dbReference type="Proteomes" id="UP001177769">
    <property type="component" value="Chromosome"/>
</dbReference>
<dbReference type="AlphaFoldDB" id="A0AA95NAI3"/>
<keyword evidence="3" id="KW-1185">Reference proteome</keyword>
<proteinExistence type="predicted"/>
<evidence type="ECO:0000313" key="2">
    <source>
        <dbReference type="EMBL" id="WIT10123.1"/>
    </source>
</evidence>
<evidence type="ECO:0000313" key="3">
    <source>
        <dbReference type="Proteomes" id="UP001177769"/>
    </source>
</evidence>
<dbReference type="KEGG" id="pais:PFX98_14390"/>
<feature type="compositionally biased region" description="Pro residues" evidence="1">
    <location>
        <begin position="61"/>
        <end position="81"/>
    </location>
</feature>
<sequence>MTHHSSNALPQQPDGADGQRRLALKSFAVGLASLSAGCSGCSGGGGEDAGAPAPSPAASTSPPPPAPAPAPAPAPVDPPPAAGSAYRYKQPYLFSSIAKPLEPARLPGSEDLKLDAVGPHRNYVDFSSGWKWRNAGGDWIDAKQKTMGATPWATVLTNAAAGSSAGADYAVDIGTALKLVESSGRWNAWILRRTPGSTAPRLVAGRFNATAAWRPVIEVSYTDGSTATLNCRVSAPLTEGLSQPASALPDLPLPATLEFDRPSKPVRSASLRFRVTQHWDGSNPLLEFFLADPPINDDPVQQGVASAYPLDAGLGTHPSIIGQHRYDDGTPASSYFYTGEALNIELQNLYDPALWGGTPDKSKLPHRGLGKWIASWDAGGAEVVNSSYRGEHFEPLAPGMGALKVRMDKTPGIGDGAEVGQSGTLAANGFIFLPESRFGRQQRLFVRYYMRIGSRHRTPYRVNLSEKYQVLKQGVPTWTDCAGKCSIGAAHKTKRGGNSGTAGGGYGWTLRREFYDMVADPDSPAAGGWGNAWSFYDYQNNPPGHNYAGIGDRAFHSLGQRGGLGGVLYADRWYCVEEEIKLNSVDQPAIVNGQPHLINGVQQYWTADGEVRCWVDGRLAYESTGMVMRSLPLVTQPPGYLPGIRELGVAHIWFNWFHGGLTKNSIDRVLFISGLAYGDAYIGPMKI</sequence>
<reference evidence="2" key="1">
    <citation type="submission" date="2023-01" db="EMBL/GenBank/DDBJ databases">
        <title>Whole genome sequence of Paucibacter sp. S2-9 isolated from pond sediment.</title>
        <authorList>
            <person name="Jung J.Y."/>
        </authorList>
    </citation>
    <scope>NUCLEOTIDE SEQUENCE</scope>
    <source>
        <strain evidence="2">S2-9</strain>
    </source>
</reference>
<feature type="compositionally biased region" description="Low complexity" evidence="1">
    <location>
        <begin position="49"/>
        <end position="60"/>
    </location>
</feature>
<feature type="compositionally biased region" description="Polar residues" evidence="1">
    <location>
        <begin position="1"/>
        <end position="10"/>
    </location>
</feature>